<feature type="transmembrane region" description="Helical" evidence="7">
    <location>
        <begin position="23"/>
        <end position="48"/>
    </location>
</feature>
<feature type="transmembrane region" description="Helical" evidence="7">
    <location>
        <begin position="246"/>
        <end position="269"/>
    </location>
</feature>
<evidence type="ECO:0000256" key="2">
    <source>
        <dbReference type="ARBA" id="ARBA00022692"/>
    </source>
</evidence>
<name>A0ABV7RYW0_9RHOB</name>
<feature type="domain" description="ABC transporter" evidence="8">
    <location>
        <begin position="342"/>
        <end position="574"/>
    </location>
</feature>
<keyword evidence="4 10" id="KW-0067">ATP-binding</keyword>
<dbReference type="PROSITE" id="PS50929">
    <property type="entry name" value="ABC_TM1F"/>
    <property type="match status" value="1"/>
</dbReference>
<dbReference type="SUPFAM" id="SSF52540">
    <property type="entry name" value="P-loop containing nucleoside triphosphate hydrolases"/>
    <property type="match status" value="1"/>
</dbReference>
<dbReference type="PROSITE" id="PS00211">
    <property type="entry name" value="ABC_TRANSPORTER_1"/>
    <property type="match status" value="1"/>
</dbReference>
<dbReference type="CDD" id="cd18552">
    <property type="entry name" value="ABC_6TM_MsbA_like"/>
    <property type="match status" value="1"/>
</dbReference>
<feature type="domain" description="ABC transmembrane type-1" evidence="9">
    <location>
        <begin position="28"/>
        <end position="310"/>
    </location>
</feature>
<evidence type="ECO:0000256" key="6">
    <source>
        <dbReference type="ARBA" id="ARBA00023136"/>
    </source>
</evidence>
<feature type="transmembrane region" description="Helical" evidence="7">
    <location>
        <begin position="137"/>
        <end position="160"/>
    </location>
</feature>
<dbReference type="PANTHER" id="PTHR24221">
    <property type="entry name" value="ATP-BINDING CASSETTE SUB-FAMILY B"/>
    <property type="match status" value="1"/>
</dbReference>
<dbReference type="InterPro" id="IPR003593">
    <property type="entry name" value="AAA+_ATPase"/>
</dbReference>
<evidence type="ECO:0000313" key="11">
    <source>
        <dbReference type="Proteomes" id="UP001595596"/>
    </source>
</evidence>
<dbReference type="Gene3D" id="3.40.50.300">
    <property type="entry name" value="P-loop containing nucleotide triphosphate hydrolases"/>
    <property type="match status" value="1"/>
</dbReference>
<protein>
    <submittedName>
        <fullName evidence="10">ABC transporter ATP-binding protein</fullName>
    </submittedName>
</protein>
<comment type="subcellular location">
    <subcellularLocation>
        <location evidence="1">Cell membrane</location>
        <topology evidence="1">Multi-pass membrane protein</topology>
    </subcellularLocation>
</comment>
<dbReference type="InterPro" id="IPR017871">
    <property type="entry name" value="ABC_transporter-like_CS"/>
</dbReference>
<evidence type="ECO:0000256" key="5">
    <source>
        <dbReference type="ARBA" id="ARBA00022989"/>
    </source>
</evidence>
<dbReference type="InterPro" id="IPR011527">
    <property type="entry name" value="ABC1_TM_dom"/>
</dbReference>
<dbReference type="InterPro" id="IPR039421">
    <property type="entry name" value="Type_1_exporter"/>
</dbReference>
<keyword evidence="3" id="KW-0547">Nucleotide-binding</keyword>
<dbReference type="Gene3D" id="1.20.1560.10">
    <property type="entry name" value="ABC transporter type 1, transmembrane domain"/>
    <property type="match status" value="1"/>
</dbReference>
<evidence type="ECO:0000256" key="3">
    <source>
        <dbReference type="ARBA" id="ARBA00022741"/>
    </source>
</evidence>
<dbReference type="InterPro" id="IPR003439">
    <property type="entry name" value="ABC_transporter-like_ATP-bd"/>
</dbReference>
<comment type="caution">
    <text evidence="10">The sequence shown here is derived from an EMBL/GenBank/DDBJ whole genome shotgun (WGS) entry which is preliminary data.</text>
</comment>
<proteinExistence type="predicted"/>
<keyword evidence="6 7" id="KW-0472">Membrane</keyword>
<dbReference type="SUPFAM" id="SSF90123">
    <property type="entry name" value="ABC transporter transmembrane region"/>
    <property type="match status" value="1"/>
</dbReference>
<accession>A0ABV7RYW0</accession>
<dbReference type="PANTHER" id="PTHR24221:SF654">
    <property type="entry name" value="ATP-BINDING CASSETTE SUB-FAMILY B MEMBER 6"/>
    <property type="match status" value="1"/>
</dbReference>
<feature type="transmembrane region" description="Helical" evidence="7">
    <location>
        <begin position="166"/>
        <end position="185"/>
    </location>
</feature>
<evidence type="ECO:0000256" key="1">
    <source>
        <dbReference type="ARBA" id="ARBA00004651"/>
    </source>
</evidence>
<dbReference type="InterPro" id="IPR027417">
    <property type="entry name" value="P-loop_NTPase"/>
</dbReference>
<evidence type="ECO:0000256" key="4">
    <source>
        <dbReference type="ARBA" id="ARBA00022840"/>
    </source>
</evidence>
<reference evidence="11" key="1">
    <citation type="journal article" date="2019" name="Int. J. Syst. Evol. Microbiol.">
        <title>The Global Catalogue of Microorganisms (GCM) 10K type strain sequencing project: providing services to taxonomists for standard genome sequencing and annotation.</title>
        <authorList>
            <consortium name="The Broad Institute Genomics Platform"/>
            <consortium name="The Broad Institute Genome Sequencing Center for Infectious Disease"/>
            <person name="Wu L."/>
            <person name="Ma J."/>
        </authorList>
    </citation>
    <scope>NUCLEOTIDE SEQUENCE [LARGE SCALE GENOMIC DNA]</scope>
    <source>
        <strain evidence="11">VKM B-3226</strain>
    </source>
</reference>
<dbReference type="SMART" id="SM00382">
    <property type="entry name" value="AAA"/>
    <property type="match status" value="1"/>
</dbReference>
<organism evidence="10 11">
    <name type="scientific">Paracoccus simplex</name>
    <dbReference type="NCBI Taxonomy" id="2086346"/>
    <lineage>
        <taxon>Bacteria</taxon>
        <taxon>Pseudomonadati</taxon>
        <taxon>Pseudomonadota</taxon>
        <taxon>Alphaproteobacteria</taxon>
        <taxon>Rhodobacterales</taxon>
        <taxon>Paracoccaceae</taxon>
        <taxon>Paracoccus</taxon>
    </lineage>
</organism>
<keyword evidence="5 7" id="KW-1133">Transmembrane helix</keyword>
<dbReference type="Pfam" id="PF00664">
    <property type="entry name" value="ABC_membrane"/>
    <property type="match status" value="1"/>
</dbReference>
<feature type="transmembrane region" description="Helical" evidence="7">
    <location>
        <begin position="63"/>
        <end position="84"/>
    </location>
</feature>
<dbReference type="EMBL" id="JBHRXE010000025">
    <property type="protein sequence ID" value="MFC3569829.1"/>
    <property type="molecule type" value="Genomic_DNA"/>
</dbReference>
<sequence>MADRLHSTANLFARMWRDYLGPYWARILLALVFLVVEGSTLGLLSWMLKPLFDRVFVGGDTDAIWWVGGTIFALFLIRAATFVINRSLMTSVSLSVSTRMQTDLLSHVMTLDSHFFQKNPPGAMIERVQGDTQAVQGVWTTFISGAGRDMVSLVALFGVAVAVDPWWTMTALIGAPILILPTVLVQRYIRRKVRQNRVNASQRATRLDEVLHGINAVKLNQMEAYQTGRFAQIVNRIRRAEIKMSGIGATVPALVDVVTGIGFVGVLALGGAEVTRGERTVGDFMSFFTALALAFQPLRRLGALAGTWQAAAASLERIYGVLDLRPTITSGSRRAPPPDTTVRLEDVRLAYDNHPVLNGLSFTAEAGRTTALVGPSGAGKSTVFNLLTRMIDPASGRITLGGVPLAEFDLATLREQFSTVSQDAALFDETLRENILLGHAQDDAALRRAIVAAHVADFTDALPLGLDTPAGPRGSALSGGQRQRVAIARAVLRNAPILLLDEATSALDAQSERLVQQALDELSAGRTTLVIAHRLSTVRQADKIVVMDQGRVVEEGDHDQLMARGGAYAALVKLQFGET</sequence>
<dbReference type="PROSITE" id="PS50893">
    <property type="entry name" value="ABC_TRANSPORTER_2"/>
    <property type="match status" value="1"/>
</dbReference>
<keyword evidence="2 7" id="KW-0812">Transmembrane</keyword>
<dbReference type="RefSeq" id="WP_379030075.1">
    <property type="nucleotide sequence ID" value="NZ_JBHRXE010000025.1"/>
</dbReference>
<evidence type="ECO:0000313" key="10">
    <source>
        <dbReference type="EMBL" id="MFC3569829.1"/>
    </source>
</evidence>
<dbReference type="GO" id="GO:0005524">
    <property type="term" value="F:ATP binding"/>
    <property type="evidence" value="ECO:0007669"/>
    <property type="project" value="UniProtKB-KW"/>
</dbReference>
<dbReference type="Proteomes" id="UP001595596">
    <property type="component" value="Unassembled WGS sequence"/>
</dbReference>
<gene>
    <name evidence="10" type="ORF">ACFOMP_10240</name>
</gene>
<evidence type="ECO:0000259" key="9">
    <source>
        <dbReference type="PROSITE" id="PS50929"/>
    </source>
</evidence>
<evidence type="ECO:0000259" key="8">
    <source>
        <dbReference type="PROSITE" id="PS50893"/>
    </source>
</evidence>
<dbReference type="InterPro" id="IPR036640">
    <property type="entry name" value="ABC1_TM_sf"/>
</dbReference>
<keyword evidence="11" id="KW-1185">Reference proteome</keyword>
<dbReference type="Pfam" id="PF00005">
    <property type="entry name" value="ABC_tran"/>
    <property type="match status" value="1"/>
</dbReference>
<evidence type="ECO:0000256" key="7">
    <source>
        <dbReference type="SAM" id="Phobius"/>
    </source>
</evidence>